<dbReference type="VEuPathDB" id="TriTrypDB:TcIL3000_0_20830"/>
<accession>F9WIV1</accession>
<evidence type="ECO:0000313" key="2">
    <source>
        <dbReference type="EMBL" id="CCD17249.1"/>
    </source>
</evidence>
<comment type="caution">
    <text evidence="2">The sequence shown here is derived from an EMBL/GenBank/DDBJ whole genome shotgun (WGS) entry which is preliminary data.</text>
</comment>
<dbReference type="EMBL" id="CAEQ01002644">
    <property type="protein sequence ID" value="CCD17249.1"/>
    <property type="molecule type" value="Genomic_DNA"/>
</dbReference>
<feature type="transmembrane region" description="Helical" evidence="1">
    <location>
        <begin position="122"/>
        <end position="144"/>
    </location>
</feature>
<name>F9WIV1_TRYCI</name>
<keyword evidence="1" id="KW-0812">Transmembrane</keyword>
<keyword evidence="1" id="KW-0472">Membrane</keyword>
<keyword evidence="3" id="KW-1185">Reference proteome</keyword>
<feature type="transmembrane region" description="Helical" evidence="1">
    <location>
        <begin position="209"/>
        <end position="229"/>
    </location>
</feature>
<keyword evidence="1" id="KW-1133">Transmembrane helix</keyword>
<organism evidence="2 3">
    <name type="scientific">Trypanosoma congolense (strain IL3000)</name>
    <dbReference type="NCBI Taxonomy" id="1068625"/>
    <lineage>
        <taxon>Eukaryota</taxon>
        <taxon>Discoba</taxon>
        <taxon>Euglenozoa</taxon>
        <taxon>Kinetoplastea</taxon>
        <taxon>Metakinetoplastina</taxon>
        <taxon>Trypanosomatida</taxon>
        <taxon>Trypanosomatidae</taxon>
        <taxon>Trypanosoma</taxon>
        <taxon>Nannomonas</taxon>
    </lineage>
</organism>
<feature type="transmembrane region" description="Helical" evidence="1">
    <location>
        <begin position="87"/>
        <end position="110"/>
    </location>
</feature>
<dbReference type="Proteomes" id="UP000000702">
    <property type="component" value="Unassembled WGS sequence"/>
</dbReference>
<proteinExistence type="predicted"/>
<protein>
    <submittedName>
        <fullName evidence="2">WGS project CAEQ00000000 data, annotated contig 837</fullName>
    </submittedName>
</protein>
<sequence>MHCGKTLLPFTLHWAMPTLECVVHREGEHHKLVLHLSCGMLAYASQAGAIMLVCTAASCTHTKCLPFSASMCLPILRRFLDLFSSTFTSASCTPFSFPVFTHFALFLCMGRLGQRRWPLRPAVVWMFLLHVTDQPFVVILFAAYEALVSGWLLQFSRVILTPIGLLHALVSGASCYALHMLTPWALYCFLILVNFILTRICSLVNDVVLFWLSLLYGCFARTCLFSLPYNACTLQYP</sequence>
<evidence type="ECO:0000256" key="1">
    <source>
        <dbReference type="SAM" id="Phobius"/>
    </source>
</evidence>
<evidence type="ECO:0000313" key="3">
    <source>
        <dbReference type="Proteomes" id="UP000000702"/>
    </source>
</evidence>
<gene>
    <name evidence="2" type="ORF">TCIL3000_0_20830</name>
</gene>
<reference evidence="2 3" key="2">
    <citation type="journal article" date="2012" name="Proc. Natl. Acad. Sci. U.S.A.">
        <title>Antigenic diversity is generated by distinct evolutionary mechanisms in African trypanosome species.</title>
        <authorList>
            <person name="Jackson A.P."/>
            <person name="Berry A."/>
            <person name="Aslett M."/>
            <person name="Allison H.C."/>
            <person name="Burton P."/>
            <person name="Vavrova-Anderson J."/>
            <person name="Brown R."/>
            <person name="Browne H."/>
            <person name="Corton N."/>
            <person name="Hauser H."/>
            <person name="Gamble J."/>
            <person name="Gilderthorp R."/>
            <person name="Marcello L."/>
            <person name="McQuillan J."/>
            <person name="Otto T.D."/>
            <person name="Quail M.A."/>
            <person name="Sanders M.J."/>
            <person name="van Tonder A."/>
            <person name="Ginger M.L."/>
            <person name="Field M.C."/>
            <person name="Barry J.D."/>
            <person name="Hertz-Fowler C."/>
            <person name="Berriman M."/>
        </authorList>
    </citation>
    <scope>NUCLEOTIDE SEQUENCE [LARGE SCALE GENOMIC DNA]</scope>
    <source>
        <strain evidence="2 3">IL3000</strain>
    </source>
</reference>
<dbReference type="AlphaFoldDB" id="F9WIV1"/>
<reference evidence="3" key="1">
    <citation type="submission" date="2011-07" db="EMBL/GenBank/DDBJ databases">
        <title>Divergent evolution of antigenic variation in African trypanosomes.</title>
        <authorList>
            <person name="Jackson A.P."/>
            <person name="Berry A."/>
            <person name="Allison H.C."/>
            <person name="Burton P."/>
            <person name="Anderson J."/>
            <person name="Aslett M."/>
            <person name="Brown R."/>
            <person name="Corton N."/>
            <person name="Harris D."/>
            <person name="Hauser H."/>
            <person name="Gamble J."/>
            <person name="Gilderthorp R."/>
            <person name="McQuillan J."/>
            <person name="Quail M.A."/>
            <person name="Sanders M."/>
            <person name="Van Tonder A."/>
            <person name="Ginger M.L."/>
            <person name="Donelson J.E."/>
            <person name="Field M.C."/>
            <person name="Barry J.D."/>
            <person name="Berriman M."/>
            <person name="Hertz-Fowler C."/>
        </authorList>
    </citation>
    <scope>NUCLEOTIDE SEQUENCE [LARGE SCALE GENOMIC DNA]</scope>
    <source>
        <strain evidence="3">IL3000</strain>
    </source>
</reference>
<feature type="transmembrane region" description="Helical" evidence="1">
    <location>
        <begin position="177"/>
        <end position="197"/>
    </location>
</feature>